<accession>A0ABM4BNX4</accession>
<sequence>MLECLPGEVKIYLSADQIDTDDLNEINKFPVEFFNSLTPSGFSPHCLKLKISCVIMLLKNLDLKAGLCNGIRMKVCALQNNYTDSDVLTGVSSGKRVIVPRIQLAPSDSNLPFFLKRRQFHVRLAYSITINKSQGQTFDRVGSLDFHFENLLCIYVKIMLFPCFQSGVTWHYVEQN</sequence>
<protein>
    <submittedName>
        <fullName evidence="3">Uncharacterized protein LOC136078928</fullName>
    </submittedName>
</protein>
<name>A0ABM4BNX4_HYDVU</name>
<proteinExistence type="predicted"/>
<dbReference type="InterPro" id="IPR049163">
    <property type="entry name" value="Pif1-like_2B_dom"/>
</dbReference>
<evidence type="ECO:0000259" key="1">
    <source>
        <dbReference type="Pfam" id="PF21530"/>
    </source>
</evidence>
<keyword evidence="2" id="KW-1185">Reference proteome</keyword>
<dbReference type="RefSeq" id="XP_065650809.1">
    <property type="nucleotide sequence ID" value="XM_065794737.1"/>
</dbReference>
<dbReference type="Pfam" id="PF21530">
    <property type="entry name" value="Pif1_2B_dom"/>
    <property type="match status" value="1"/>
</dbReference>
<reference evidence="3" key="1">
    <citation type="submission" date="2025-08" db="UniProtKB">
        <authorList>
            <consortium name="RefSeq"/>
        </authorList>
    </citation>
    <scope>IDENTIFICATION</scope>
</reference>
<dbReference type="PANTHER" id="PTHR23274">
    <property type="entry name" value="DNA HELICASE-RELATED"/>
    <property type="match status" value="1"/>
</dbReference>
<dbReference type="PANTHER" id="PTHR23274:SF51">
    <property type="entry name" value="OS03G0423850 PROTEIN"/>
    <property type="match status" value="1"/>
</dbReference>
<evidence type="ECO:0000313" key="2">
    <source>
        <dbReference type="Proteomes" id="UP001652625"/>
    </source>
</evidence>
<gene>
    <name evidence="3" type="primary">LOC136078928</name>
</gene>
<evidence type="ECO:0000313" key="3">
    <source>
        <dbReference type="RefSeq" id="XP_065650809.1"/>
    </source>
</evidence>
<feature type="domain" description="DNA helicase Pif1-like 2B" evidence="1">
    <location>
        <begin position="32"/>
        <end position="78"/>
    </location>
</feature>
<dbReference type="GeneID" id="136078928"/>
<dbReference type="InterPro" id="IPR027417">
    <property type="entry name" value="P-loop_NTPase"/>
</dbReference>
<dbReference type="SUPFAM" id="SSF52540">
    <property type="entry name" value="P-loop containing nucleoside triphosphate hydrolases"/>
    <property type="match status" value="1"/>
</dbReference>
<dbReference type="Proteomes" id="UP001652625">
    <property type="component" value="Chromosome 04"/>
</dbReference>
<organism evidence="2 3">
    <name type="scientific">Hydra vulgaris</name>
    <name type="common">Hydra</name>
    <name type="synonym">Hydra attenuata</name>
    <dbReference type="NCBI Taxonomy" id="6087"/>
    <lineage>
        <taxon>Eukaryota</taxon>
        <taxon>Metazoa</taxon>
        <taxon>Cnidaria</taxon>
        <taxon>Hydrozoa</taxon>
        <taxon>Hydroidolina</taxon>
        <taxon>Anthoathecata</taxon>
        <taxon>Aplanulata</taxon>
        <taxon>Hydridae</taxon>
        <taxon>Hydra</taxon>
    </lineage>
</organism>